<dbReference type="Proteomes" id="UP000886520">
    <property type="component" value="Chromosome 3"/>
</dbReference>
<evidence type="ECO:0000256" key="2">
    <source>
        <dbReference type="SAM" id="MobiDB-lite"/>
    </source>
</evidence>
<dbReference type="Gene3D" id="3.40.50.2000">
    <property type="entry name" value="Glycogen Phosphorylase B"/>
    <property type="match status" value="2"/>
</dbReference>
<keyword evidence="1" id="KW-0808">Transferase</keyword>
<evidence type="ECO:0008006" key="7">
    <source>
        <dbReference type="Google" id="ProtNLM"/>
    </source>
</evidence>
<comment type="caution">
    <text evidence="5">The sequence shown here is derived from an EMBL/GenBank/DDBJ whole genome shotgun (WGS) entry which is preliminary data.</text>
</comment>
<dbReference type="InterPro" id="IPR002213">
    <property type="entry name" value="UDP_glucos_trans"/>
</dbReference>
<feature type="compositionally biased region" description="Basic and acidic residues" evidence="2">
    <location>
        <begin position="254"/>
        <end position="263"/>
    </location>
</feature>
<evidence type="ECO:0000313" key="6">
    <source>
        <dbReference type="Proteomes" id="UP000886520"/>
    </source>
</evidence>
<dbReference type="PANTHER" id="PTHR48050:SF16">
    <property type="entry name" value="STEROL 3-BETA-GLUCOSYLTRANSFERASE UGT80B1"/>
    <property type="match status" value="1"/>
</dbReference>
<dbReference type="Pfam" id="PF06722">
    <property type="entry name" value="EryCIII-like_C"/>
    <property type="match status" value="1"/>
</dbReference>
<evidence type="ECO:0000256" key="1">
    <source>
        <dbReference type="ARBA" id="ARBA00022679"/>
    </source>
</evidence>
<dbReference type="GO" id="GO:0005975">
    <property type="term" value="P:carbohydrate metabolic process"/>
    <property type="evidence" value="ECO:0007669"/>
    <property type="project" value="InterPro"/>
</dbReference>
<evidence type="ECO:0000259" key="3">
    <source>
        <dbReference type="Pfam" id="PF03033"/>
    </source>
</evidence>
<proteinExistence type="predicted"/>
<feature type="compositionally biased region" description="Polar residues" evidence="2">
    <location>
        <begin position="204"/>
        <end position="216"/>
    </location>
</feature>
<dbReference type="EMBL" id="JABFUD020000002">
    <property type="protein sequence ID" value="KAI5083384.1"/>
    <property type="molecule type" value="Genomic_DNA"/>
</dbReference>
<dbReference type="PANTHER" id="PTHR48050">
    <property type="entry name" value="STEROL 3-BETA-GLUCOSYLTRANSFERASE"/>
    <property type="match status" value="1"/>
</dbReference>
<accession>A0A9D4VBM2</accession>
<sequence length="789" mass="87166">MNCSSYNTESSSNGGSLFTFVILRSQPTKCDRCQISEAGSEIAYTISCMRIQFAAQSHTSMHLRITIFIMDGNGCNASSSAWTSSCSRSLDSGTRGFDSNGYGGGNGYHADGALEASESFNLMNGAQPHTCSDGCNTVTELNDENLGGKFCSFEGLEEGRNCIQDTKCVESVDGNSVAPLQVPECAEALDFDVRLCYSPDEWSSRASTDSPLSVSDSPRPPAWSSPVFNRCKTAPVGASITLDKNEHPPNLSRSKTDKEKEQKLYQTPSPAERLSERKRKKIIENLVRIKNDGTVEVDVDRGSEISPTLFELHPADQLADNMEEECEDPIKSIPSYLEIAMLIVGTRGDVQPFVAIGKKLKERGHRVRLATHANFRGFVTSNGLEFYPLGGDPKILAGYMVKNKGFLPSGPSEISIQKKQLKAIMNSLLPACTKADGDSGDPFKADAIIANPIAYGHVHVAEYLDVPLHIFFTMPWTPTSEFPHPLARVKQQAGYWMSYQVVDSLIWWGMRSLVNEFRVKELKLNPMNYFNRSQGSIAHLPTGYMWSPHLVPKPKDWGPRVDVVGFCFLSLANDYKPPDALVKWLAAGDKPIYVGFGSLPVEHPGKMTEIIVQALQETKQRGIIDKGWGGLGNLKEIPDSIFLLENCPHDWLFPQCAAVVHHGGAGTTAAGLKAGCPTTIVPFFGDQPFWGERVCAKGVGPPPIPVQQFSLERLVQAINFMQDPEVKERALELAMQIEDDDGVEVAVDAFYRHWARKLPKVSSTTETLNCYQTFLIRLRRLWCLPWCFE</sequence>
<protein>
    <recommendedName>
        <fullName evidence="7">Glycosyltransferase family 28 N-terminal domain-containing protein</fullName>
    </recommendedName>
</protein>
<dbReference type="GO" id="GO:0016906">
    <property type="term" value="F:sterol 3-beta-glucosyltransferase activity"/>
    <property type="evidence" value="ECO:0007669"/>
    <property type="project" value="UniProtKB-ARBA"/>
</dbReference>
<gene>
    <name evidence="5" type="ORF">GOP47_0003127</name>
</gene>
<feature type="domain" description="Erythromycin biosynthesis protein CIII-like C-terminal" evidence="4">
    <location>
        <begin position="633"/>
        <end position="735"/>
    </location>
</feature>
<dbReference type="InterPro" id="IPR010610">
    <property type="entry name" value="EryCIII-like_C"/>
</dbReference>
<name>A0A9D4VBM2_ADICA</name>
<evidence type="ECO:0000313" key="5">
    <source>
        <dbReference type="EMBL" id="KAI5083384.1"/>
    </source>
</evidence>
<organism evidence="5 6">
    <name type="scientific">Adiantum capillus-veneris</name>
    <name type="common">Maidenhair fern</name>
    <dbReference type="NCBI Taxonomy" id="13818"/>
    <lineage>
        <taxon>Eukaryota</taxon>
        <taxon>Viridiplantae</taxon>
        <taxon>Streptophyta</taxon>
        <taxon>Embryophyta</taxon>
        <taxon>Tracheophyta</taxon>
        <taxon>Polypodiopsida</taxon>
        <taxon>Polypodiidae</taxon>
        <taxon>Polypodiales</taxon>
        <taxon>Pteridineae</taxon>
        <taxon>Pteridaceae</taxon>
        <taxon>Vittarioideae</taxon>
        <taxon>Adiantum</taxon>
    </lineage>
</organism>
<feature type="region of interest" description="Disordered" evidence="2">
    <location>
        <begin position="202"/>
        <end position="275"/>
    </location>
</feature>
<dbReference type="AlphaFoldDB" id="A0A9D4VBM2"/>
<dbReference type="OrthoDB" id="5835829at2759"/>
<dbReference type="InterPro" id="IPR050426">
    <property type="entry name" value="Glycosyltransferase_28"/>
</dbReference>
<dbReference type="SUPFAM" id="SSF53756">
    <property type="entry name" value="UDP-Glycosyltransferase/glycogen phosphorylase"/>
    <property type="match status" value="1"/>
</dbReference>
<evidence type="ECO:0000259" key="4">
    <source>
        <dbReference type="Pfam" id="PF06722"/>
    </source>
</evidence>
<dbReference type="Pfam" id="PF03033">
    <property type="entry name" value="Glyco_transf_28"/>
    <property type="match status" value="1"/>
</dbReference>
<dbReference type="CDD" id="cd03784">
    <property type="entry name" value="GT1_Gtf-like"/>
    <property type="match status" value="1"/>
</dbReference>
<reference evidence="5" key="1">
    <citation type="submission" date="2021-01" db="EMBL/GenBank/DDBJ databases">
        <title>Adiantum capillus-veneris genome.</title>
        <authorList>
            <person name="Fang Y."/>
            <person name="Liao Q."/>
        </authorList>
    </citation>
    <scope>NUCLEOTIDE SEQUENCE</scope>
    <source>
        <strain evidence="5">H3</strain>
        <tissue evidence="5">Leaf</tissue>
    </source>
</reference>
<keyword evidence="6" id="KW-1185">Reference proteome</keyword>
<dbReference type="InterPro" id="IPR004276">
    <property type="entry name" value="GlycoTrans_28_N"/>
</dbReference>
<feature type="domain" description="Glycosyltransferase family 28 N-terminal" evidence="3">
    <location>
        <begin position="339"/>
        <end position="482"/>
    </location>
</feature>
<dbReference type="FunFam" id="3.40.50.2000:FF:000009">
    <property type="entry name" value="Sterol 3-beta-glucosyltransferase UGT80A2"/>
    <property type="match status" value="1"/>
</dbReference>